<evidence type="ECO:0000313" key="1">
    <source>
        <dbReference type="EMBL" id="MEK0082423.1"/>
    </source>
</evidence>
<dbReference type="Pfam" id="PF09707">
    <property type="entry name" value="Cas_Cas2CT1978"/>
    <property type="match status" value="1"/>
</dbReference>
<protein>
    <submittedName>
        <fullName evidence="1">Type I-E CRISPR-associated endoribonuclease Cas2e</fullName>
    </submittedName>
</protein>
<sequence>MVVIVTRDVADRFRGFLAGCMLEIAPGVYTAPRMSAGVRERVWAVVAEWYAGLGGGSIVMTWRDPKEPCGQGIRTLGLPPRTFAELDGGLVTTFERS</sequence>
<organism evidence="1 2">
    <name type="scientific">Benzoatithermus flavus</name>
    <dbReference type="NCBI Taxonomy" id="3108223"/>
    <lineage>
        <taxon>Bacteria</taxon>
        <taxon>Pseudomonadati</taxon>
        <taxon>Pseudomonadota</taxon>
        <taxon>Alphaproteobacteria</taxon>
        <taxon>Geminicoccales</taxon>
        <taxon>Geminicoccaceae</taxon>
        <taxon>Benzoatithermus</taxon>
    </lineage>
</organism>
<accession>A0ABU8XML5</accession>
<dbReference type="RefSeq" id="WP_418158272.1">
    <property type="nucleotide sequence ID" value="NZ_JBBLZC010000003.1"/>
</dbReference>
<dbReference type="EMBL" id="JBBLZC010000003">
    <property type="protein sequence ID" value="MEK0082423.1"/>
    <property type="molecule type" value="Genomic_DNA"/>
</dbReference>
<dbReference type="Proteomes" id="UP001375743">
    <property type="component" value="Unassembled WGS sequence"/>
</dbReference>
<proteinExistence type="predicted"/>
<gene>
    <name evidence="1" type="primary">cas2e</name>
    <name evidence="1" type="ORF">U1T56_04625</name>
</gene>
<dbReference type="InterPro" id="IPR010152">
    <property type="entry name" value="CRISPR-assoc_prot_Cas2_sub"/>
</dbReference>
<evidence type="ECO:0000313" key="2">
    <source>
        <dbReference type="Proteomes" id="UP001375743"/>
    </source>
</evidence>
<name>A0ABU8XML5_9PROT</name>
<dbReference type="Gene3D" id="3.30.70.240">
    <property type="match status" value="1"/>
</dbReference>
<keyword evidence="2" id="KW-1185">Reference proteome</keyword>
<reference evidence="1 2" key="1">
    <citation type="submission" date="2024-01" db="EMBL/GenBank/DDBJ databases">
        <title>Multi-omics insights into the function and evolution of sodium benzoate biodegradation pathways in Benzoatithermus flavus gen. nov., sp. nov. from hot spring.</title>
        <authorList>
            <person name="Hu C.-J."/>
            <person name="Li W.-J."/>
        </authorList>
    </citation>
    <scope>NUCLEOTIDE SEQUENCE [LARGE SCALE GENOMIC DNA]</scope>
    <source>
        <strain evidence="1 2">SYSU G07066</strain>
    </source>
</reference>
<comment type="caution">
    <text evidence="1">The sequence shown here is derived from an EMBL/GenBank/DDBJ whole genome shotgun (WGS) entry which is preliminary data.</text>
</comment>
<dbReference type="NCBIfam" id="TIGR01873">
    <property type="entry name" value="cas_CT1978"/>
    <property type="match status" value="1"/>
</dbReference>